<feature type="compositionally biased region" description="Polar residues" evidence="4">
    <location>
        <begin position="243"/>
        <end position="253"/>
    </location>
</feature>
<evidence type="ECO:0000256" key="3">
    <source>
        <dbReference type="PROSITE-ProRule" id="PRU00176"/>
    </source>
</evidence>
<dbReference type="CDD" id="cd12355">
    <property type="entry name" value="RRM_RBM18"/>
    <property type="match status" value="1"/>
</dbReference>
<dbReference type="PROSITE" id="PS50102">
    <property type="entry name" value="RRM"/>
    <property type="match status" value="1"/>
</dbReference>
<feature type="region of interest" description="Disordered" evidence="4">
    <location>
        <begin position="197"/>
        <end position="307"/>
    </location>
</feature>
<dbReference type="PANTHER" id="PTHR48038:SF1">
    <property type="entry name" value="RIBONUCLEOPROTEIN RB97D"/>
    <property type="match status" value="1"/>
</dbReference>
<dbReference type="EMBL" id="NHTK01001340">
    <property type="protein sequence ID" value="PPQ99970.1"/>
    <property type="molecule type" value="Genomic_DNA"/>
</dbReference>
<dbReference type="InterPro" id="IPR039157">
    <property type="entry name" value="RBM18_RRM"/>
</dbReference>
<keyword evidence="7" id="KW-1185">Reference proteome</keyword>
<evidence type="ECO:0000256" key="1">
    <source>
        <dbReference type="ARBA" id="ARBA00021141"/>
    </source>
</evidence>
<dbReference type="Proteomes" id="UP000284842">
    <property type="component" value="Unassembled WGS sequence"/>
</dbReference>
<dbReference type="InterPro" id="IPR012677">
    <property type="entry name" value="Nucleotide-bd_a/b_plait_sf"/>
</dbReference>
<dbReference type="Pfam" id="PF00076">
    <property type="entry name" value="RRM_1"/>
    <property type="match status" value="1"/>
</dbReference>
<gene>
    <name evidence="6" type="ORF">CVT24_009549</name>
</gene>
<accession>A0A409YAF2</accession>
<feature type="domain" description="RRM" evidence="5">
    <location>
        <begin position="62"/>
        <end position="143"/>
    </location>
</feature>
<evidence type="ECO:0000313" key="6">
    <source>
        <dbReference type="EMBL" id="PPQ99970.1"/>
    </source>
</evidence>
<dbReference type="PANTHER" id="PTHR48038">
    <property type="entry name" value="RIBONUCLEOPROTEIN RB97D"/>
    <property type="match status" value="1"/>
</dbReference>
<comment type="caution">
    <text evidence="6">The sequence shown here is derived from an EMBL/GenBank/DDBJ whole genome shotgun (WGS) entry which is preliminary data.</text>
</comment>
<protein>
    <recommendedName>
        <fullName evidence="1">Probable RNA-binding protein 18</fullName>
    </recommendedName>
    <alternativeName>
        <fullName evidence="2">RNA-binding motif protein 18</fullName>
    </alternativeName>
</protein>
<dbReference type="SMART" id="SM00360">
    <property type="entry name" value="RRM"/>
    <property type="match status" value="1"/>
</dbReference>
<dbReference type="STRING" id="181874.A0A409YAF2"/>
<dbReference type="InterPro" id="IPR000504">
    <property type="entry name" value="RRM_dom"/>
</dbReference>
<dbReference type="InterPro" id="IPR035979">
    <property type="entry name" value="RBD_domain_sf"/>
</dbReference>
<sequence length="325" mass="35787">MASSSIVTLDDLAPPIETSTSTHTEDTNTIDDHIHFPAPDEPEFQVEINPHIEQAPRQLLKDRLYIGNLHPTVDEYTLLQVFSKFGKVTKLDFLFHKAGLMKGKPRGYAFIEYGNADDALKALTIAHDKPLRGRKLVVTFAHQAPLDQYTAPATFRSRKQMMETGRPTTLSMIKTGLATRHESKTSDKIAMMEAKLRQMEASKPRPTQPTDKDVEMSGPSTSSSLPYHPSLPMKPPAPLPGNINPQPSTSMKPKTQYPPKNPPSLSSLLPSVKTPNDLLPKPILATNPTPSVHRHAKSAKSLGIKIKAKEKPVATKALDSEKSDT</sequence>
<organism evidence="6 7">
    <name type="scientific">Panaeolus cyanescens</name>
    <dbReference type="NCBI Taxonomy" id="181874"/>
    <lineage>
        <taxon>Eukaryota</taxon>
        <taxon>Fungi</taxon>
        <taxon>Dikarya</taxon>
        <taxon>Basidiomycota</taxon>
        <taxon>Agaricomycotina</taxon>
        <taxon>Agaricomycetes</taxon>
        <taxon>Agaricomycetidae</taxon>
        <taxon>Agaricales</taxon>
        <taxon>Agaricineae</taxon>
        <taxon>Galeropsidaceae</taxon>
        <taxon>Panaeolus</taxon>
    </lineage>
</organism>
<evidence type="ECO:0000259" key="5">
    <source>
        <dbReference type="PROSITE" id="PS50102"/>
    </source>
</evidence>
<dbReference type="AlphaFoldDB" id="A0A409YAF2"/>
<evidence type="ECO:0000256" key="4">
    <source>
        <dbReference type="SAM" id="MobiDB-lite"/>
    </source>
</evidence>
<feature type="region of interest" description="Disordered" evidence="4">
    <location>
        <begin position="1"/>
        <end position="29"/>
    </location>
</feature>
<keyword evidence="3" id="KW-0694">RNA-binding</keyword>
<reference evidence="6 7" key="1">
    <citation type="journal article" date="2018" name="Evol. Lett.">
        <title>Horizontal gene cluster transfer increased hallucinogenic mushroom diversity.</title>
        <authorList>
            <person name="Reynolds H.T."/>
            <person name="Vijayakumar V."/>
            <person name="Gluck-Thaler E."/>
            <person name="Korotkin H.B."/>
            <person name="Matheny P.B."/>
            <person name="Slot J.C."/>
        </authorList>
    </citation>
    <scope>NUCLEOTIDE SEQUENCE [LARGE SCALE GENOMIC DNA]</scope>
    <source>
        <strain evidence="6 7">2629</strain>
    </source>
</reference>
<dbReference type="InParanoid" id="A0A409YAF2"/>
<proteinExistence type="predicted"/>
<evidence type="ECO:0000256" key="2">
    <source>
        <dbReference type="ARBA" id="ARBA00030780"/>
    </source>
</evidence>
<dbReference type="GO" id="GO:0003723">
    <property type="term" value="F:RNA binding"/>
    <property type="evidence" value="ECO:0007669"/>
    <property type="project" value="UniProtKB-UniRule"/>
</dbReference>
<dbReference type="SUPFAM" id="SSF54928">
    <property type="entry name" value="RNA-binding domain, RBD"/>
    <property type="match status" value="1"/>
</dbReference>
<dbReference type="Gene3D" id="3.30.70.330">
    <property type="match status" value="1"/>
</dbReference>
<evidence type="ECO:0000313" key="7">
    <source>
        <dbReference type="Proteomes" id="UP000284842"/>
    </source>
</evidence>
<name>A0A409YAF2_9AGAR</name>
<dbReference type="OrthoDB" id="6730379at2759"/>